<proteinExistence type="predicted"/>
<organism evidence="1 2">
    <name type="scientific">Glossina pallidipes</name>
    <name type="common">Tsetse fly</name>
    <dbReference type="NCBI Taxonomy" id="7398"/>
    <lineage>
        <taxon>Eukaryota</taxon>
        <taxon>Metazoa</taxon>
        <taxon>Ecdysozoa</taxon>
        <taxon>Arthropoda</taxon>
        <taxon>Hexapoda</taxon>
        <taxon>Insecta</taxon>
        <taxon>Pterygota</taxon>
        <taxon>Neoptera</taxon>
        <taxon>Endopterygota</taxon>
        <taxon>Diptera</taxon>
        <taxon>Brachycera</taxon>
        <taxon>Muscomorpha</taxon>
        <taxon>Hippoboscoidea</taxon>
        <taxon>Glossinidae</taxon>
        <taxon>Glossina</taxon>
    </lineage>
</organism>
<keyword evidence="2" id="KW-1185">Reference proteome</keyword>
<dbReference type="VEuPathDB" id="VectorBase:GPAI045279"/>
<evidence type="ECO:0000313" key="2">
    <source>
        <dbReference type="Proteomes" id="UP000092445"/>
    </source>
</evidence>
<accession>A0A1B0AGV1</accession>
<reference evidence="1" key="2">
    <citation type="submission" date="2020-05" db="UniProtKB">
        <authorList>
            <consortium name="EnsemblMetazoa"/>
        </authorList>
    </citation>
    <scope>IDENTIFICATION</scope>
    <source>
        <strain evidence="1">IAEA</strain>
    </source>
</reference>
<sequence>MITVGSGSIMLRSSGAGHNLEQPAEKSIELKNVLERSQETRNIYISMIVYFRFSGRMNLEGDLRRERSITMPDAQIVNCLHGIPMIAKQTTLRKIAKATNSQLSLFLMPFRLVGCNDDLQNVITRANHRELRSAKL</sequence>
<reference evidence="2" key="1">
    <citation type="submission" date="2014-03" db="EMBL/GenBank/DDBJ databases">
        <authorList>
            <person name="Aksoy S."/>
            <person name="Warren W."/>
            <person name="Wilson R.K."/>
        </authorList>
    </citation>
    <scope>NUCLEOTIDE SEQUENCE [LARGE SCALE GENOMIC DNA]</scope>
    <source>
        <strain evidence="2">IAEA</strain>
    </source>
</reference>
<evidence type="ECO:0000313" key="1">
    <source>
        <dbReference type="EnsemblMetazoa" id="GPAI045279-PA"/>
    </source>
</evidence>
<dbReference type="AlphaFoldDB" id="A0A1B0AGV1"/>
<name>A0A1B0AGV1_GLOPL</name>
<dbReference type="Proteomes" id="UP000092445">
    <property type="component" value="Unassembled WGS sequence"/>
</dbReference>
<dbReference type="EnsemblMetazoa" id="GPAI045279-RA">
    <property type="protein sequence ID" value="GPAI045279-PA"/>
    <property type="gene ID" value="GPAI045279"/>
</dbReference>
<protein>
    <submittedName>
        <fullName evidence="1">Uncharacterized protein</fullName>
    </submittedName>
</protein>